<reference evidence="2" key="2">
    <citation type="submission" date="2019-10" db="EMBL/GenBank/DDBJ databases">
        <title>Conservation and host-specific expression of non-tandemly repeated heterogenous ribosome RNA gene in arbuscular mycorrhizal fungi.</title>
        <authorList>
            <person name="Maeda T."/>
            <person name="Kobayashi Y."/>
            <person name="Nakagawa T."/>
            <person name="Ezawa T."/>
            <person name="Yamaguchi K."/>
            <person name="Bino T."/>
            <person name="Nishimoto Y."/>
            <person name="Shigenobu S."/>
            <person name="Kawaguchi M."/>
        </authorList>
    </citation>
    <scope>NUCLEOTIDE SEQUENCE</scope>
    <source>
        <strain evidence="2">HR1</strain>
    </source>
</reference>
<dbReference type="EMBL" id="BLAL01000228">
    <property type="protein sequence ID" value="GES93444.1"/>
    <property type="molecule type" value="Genomic_DNA"/>
</dbReference>
<dbReference type="OrthoDB" id="2305733at2759"/>
<evidence type="ECO:0000313" key="1">
    <source>
        <dbReference type="EMBL" id="GBC01924.1"/>
    </source>
</evidence>
<dbReference type="Proteomes" id="UP000247702">
    <property type="component" value="Unassembled WGS sequence"/>
</dbReference>
<protein>
    <submittedName>
        <fullName evidence="1">Uncharacterized protein</fullName>
    </submittedName>
</protein>
<evidence type="ECO:0000313" key="2">
    <source>
        <dbReference type="EMBL" id="GES93444.1"/>
    </source>
</evidence>
<dbReference type="Proteomes" id="UP000615446">
    <property type="component" value="Unassembled WGS sequence"/>
</dbReference>
<keyword evidence="3" id="KW-1185">Reference proteome</keyword>
<reference evidence="1 3" key="1">
    <citation type="submission" date="2017-11" db="EMBL/GenBank/DDBJ databases">
        <title>The genome of Rhizophagus clarus HR1 reveals common genetic basis of auxotrophy among arbuscular mycorrhizal fungi.</title>
        <authorList>
            <person name="Kobayashi Y."/>
        </authorList>
    </citation>
    <scope>NUCLEOTIDE SEQUENCE [LARGE SCALE GENOMIC DNA]</scope>
    <source>
        <strain evidence="1 3">HR1</strain>
    </source>
</reference>
<accession>A0A2Z6RID0</accession>
<comment type="caution">
    <text evidence="1">The sequence shown here is derived from an EMBL/GenBank/DDBJ whole genome shotgun (WGS) entry which is preliminary data.</text>
</comment>
<name>A0A2Z6RID0_9GLOM</name>
<organism evidence="1 3">
    <name type="scientific">Rhizophagus clarus</name>
    <dbReference type="NCBI Taxonomy" id="94130"/>
    <lineage>
        <taxon>Eukaryota</taxon>
        <taxon>Fungi</taxon>
        <taxon>Fungi incertae sedis</taxon>
        <taxon>Mucoromycota</taxon>
        <taxon>Glomeromycotina</taxon>
        <taxon>Glomeromycetes</taxon>
        <taxon>Glomerales</taxon>
        <taxon>Glomeraceae</taxon>
        <taxon>Rhizophagus</taxon>
    </lineage>
</organism>
<gene>
    <name evidence="2" type="ORF">RCL2_002018800</name>
    <name evidence="1" type="ORF">RclHR1_04390009</name>
</gene>
<dbReference type="AlphaFoldDB" id="A0A2Z6RID0"/>
<sequence length="240" mass="28707">MDYSYSFFSIEKLDYICSLLSEVNFSVQRQRKFAQFALDFLSHTFIRNDTRSFFFLNNGLNKYENNELLKLVFQSNGVNVYRSSDLYYLLDPVISVDFDEYTLERVLQIRKGWFQPYIISLRRLDEEKRREWYQNRNMHDREECMKNDLINNIDQILHGFNYLIDYGVGDLIFGSDYGVYIVIETKWLNINTGKNEQVSRHNSRNMVEHQVKKYKRHAQEKYNTVKVIGASFTNDAGDPR</sequence>
<evidence type="ECO:0000313" key="3">
    <source>
        <dbReference type="Proteomes" id="UP000247702"/>
    </source>
</evidence>
<dbReference type="EMBL" id="BEXD01003768">
    <property type="protein sequence ID" value="GBC01924.1"/>
    <property type="molecule type" value="Genomic_DNA"/>
</dbReference>
<proteinExistence type="predicted"/>